<organism evidence="2 3">
    <name type="scientific">Aureobasidium pullulans</name>
    <name type="common">Black yeast</name>
    <name type="synonym">Pullularia pullulans</name>
    <dbReference type="NCBI Taxonomy" id="5580"/>
    <lineage>
        <taxon>Eukaryota</taxon>
        <taxon>Fungi</taxon>
        <taxon>Dikarya</taxon>
        <taxon>Ascomycota</taxon>
        <taxon>Pezizomycotina</taxon>
        <taxon>Dothideomycetes</taxon>
        <taxon>Dothideomycetidae</taxon>
        <taxon>Dothideales</taxon>
        <taxon>Saccotheciaceae</taxon>
        <taxon>Aureobasidium</taxon>
    </lineage>
</organism>
<name>A0A4S9XYA9_AURPU</name>
<feature type="region of interest" description="Disordered" evidence="1">
    <location>
        <begin position="36"/>
        <end position="61"/>
    </location>
</feature>
<dbReference type="Proteomes" id="UP000310039">
    <property type="component" value="Unassembled WGS sequence"/>
</dbReference>
<sequence length="170" mass="19302">MTGGCELALTRCRKRRCIGIYGSVHSSTRRLESCRGRRFDQDQTSRRPQSSSSVGHCSEKSPRELVDNVHDQLVSNIIAANKDAVKSQDLSPEIKKVESQLNKLCRYIAKANKHFWPALLDFGSDLTAKPAYYSRGDEREMQLYLAYSYGAWKETRSAIGVIREKTNNKL</sequence>
<dbReference type="EMBL" id="QZBT01000039">
    <property type="protein sequence ID" value="THZ84920.1"/>
    <property type="molecule type" value="Genomic_DNA"/>
</dbReference>
<evidence type="ECO:0000256" key="1">
    <source>
        <dbReference type="SAM" id="MobiDB-lite"/>
    </source>
</evidence>
<dbReference type="AlphaFoldDB" id="A0A4S9XYA9"/>
<feature type="compositionally biased region" description="Basic and acidic residues" evidence="1">
    <location>
        <begin position="36"/>
        <end position="45"/>
    </location>
</feature>
<comment type="caution">
    <text evidence="2">The sequence shown here is derived from an EMBL/GenBank/DDBJ whole genome shotgun (WGS) entry which is preliminary data.</text>
</comment>
<proteinExistence type="predicted"/>
<protein>
    <submittedName>
        <fullName evidence="2">Uncharacterized protein</fullName>
    </submittedName>
</protein>
<accession>A0A4S9XYA9</accession>
<reference evidence="2 3" key="1">
    <citation type="submission" date="2018-10" db="EMBL/GenBank/DDBJ databases">
        <title>Fifty Aureobasidium pullulans genomes reveal a recombining polyextremotolerant generalist.</title>
        <authorList>
            <person name="Gostincar C."/>
            <person name="Turk M."/>
            <person name="Zajc J."/>
            <person name="Gunde-Cimerman N."/>
        </authorList>
    </citation>
    <scope>NUCLEOTIDE SEQUENCE [LARGE SCALE GENOMIC DNA]</scope>
    <source>
        <strain evidence="2 3">EXF-3403</strain>
    </source>
</reference>
<gene>
    <name evidence="2" type="ORF">D6C84_03768</name>
</gene>
<feature type="compositionally biased region" description="Polar residues" evidence="1">
    <location>
        <begin position="46"/>
        <end position="55"/>
    </location>
</feature>
<evidence type="ECO:0000313" key="3">
    <source>
        <dbReference type="Proteomes" id="UP000310039"/>
    </source>
</evidence>
<evidence type="ECO:0000313" key="2">
    <source>
        <dbReference type="EMBL" id="THZ84920.1"/>
    </source>
</evidence>